<dbReference type="AlphaFoldDB" id="A0A502G1K9"/>
<accession>A0A502G1K9</accession>
<gene>
    <name evidence="1" type="ORF">EAH77_22770</name>
</gene>
<organism evidence="1 2">
    <name type="scientific">Ewingella americana</name>
    <dbReference type="NCBI Taxonomy" id="41202"/>
    <lineage>
        <taxon>Bacteria</taxon>
        <taxon>Pseudomonadati</taxon>
        <taxon>Pseudomonadota</taxon>
        <taxon>Gammaproteobacteria</taxon>
        <taxon>Enterobacterales</taxon>
        <taxon>Yersiniaceae</taxon>
        <taxon>Ewingella</taxon>
    </lineage>
</organism>
<name>A0A502G1K9_9GAMM</name>
<evidence type="ECO:0000313" key="1">
    <source>
        <dbReference type="EMBL" id="TPG55807.1"/>
    </source>
</evidence>
<comment type="caution">
    <text evidence="1">The sequence shown here is derived from an EMBL/GenBank/DDBJ whole genome shotgun (WGS) entry which is preliminary data.</text>
</comment>
<sequence length="275" mass="30757">MQAEIIVDIKVVDENGYPVKLTEFDKNKLNLIDYNNAARFSYDWSISEIENIYTHTLADNTLTTTPGPLSDVQSFRFWVTTVVETPVSIGAMILLPDESTVSTHSTEFDSHIQCLGIAPSRYKLADVSFTQQNTSDSPKYPDGVTIDQDNYYLSLKNGNPIVAVEWRYGSMNIFAQRNTSASTQQLYAWPLDANKTQTISVQSATAIDNYDITVNNYPGQVTFTRISAALTDNPLSDTFDNPLTFRILDNLGNYGDFTVSQTNSFNTMKIVDYPA</sequence>
<evidence type="ECO:0000313" key="2">
    <source>
        <dbReference type="Proteomes" id="UP000317663"/>
    </source>
</evidence>
<dbReference type="Proteomes" id="UP000317663">
    <property type="component" value="Unassembled WGS sequence"/>
</dbReference>
<keyword evidence="2" id="KW-1185">Reference proteome</keyword>
<reference evidence="1 2" key="1">
    <citation type="journal article" date="2019" name="Environ. Microbiol.">
        <title>Species interactions and distinct microbial communities in high Arctic permafrost affected cryosols are associated with the CH4 and CO2 gas fluxes.</title>
        <authorList>
            <person name="Altshuler I."/>
            <person name="Hamel J."/>
            <person name="Turney S."/>
            <person name="Magnuson E."/>
            <person name="Levesque R."/>
            <person name="Greer C."/>
            <person name="Whyte L.G."/>
        </authorList>
    </citation>
    <scope>NUCLEOTIDE SEQUENCE [LARGE SCALE GENOMIC DNA]</scope>
    <source>
        <strain evidence="1 2">E4</strain>
    </source>
</reference>
<protein>
    <submittedName>
        <fullName evidence="1">Uncharacterized protein</fullName>
    </submittedName>
</protein>
<dbReference type="EMBL" id="RCZD01000017">
    <property type="protein sequence ID" value="TPG55807.1"/>
    <property type="molecule type" value="Genomic_DNA"/>
</dbReference>
<proteinExistence type="predicted"/>